<organism evidence="9 10">
    <name type="scientific">Sphaerulina musiva (strain SO2202)</name>
    <name type="common">Poplar stem canker fungus</name>
    <name type="synonym">Septoria musiva</name>
    <dbReference type="NCBI Taxonomy" id="692275"/>
    <lineage>
        <taxon>Eukaryota</taxon>
        <taxon>Fungi</taxon>
        <taxon>Dikarya</taxon>
        <taxon>Ascomycota</taxon>
        <taxon>Pezizomycotina</taxon>
        <taxon>Dothideomycetes</taxon>
        <taxon>Dothideomycetidae</taxon>
        <taxon>Mycosphaerellales</taxon>
        <taxon>Mycosphaerellaceae</taxon>
        <taxon>Sphaerulina</taxon>
    </lineage>
</organism>
<evidence type="ECO:0000256" key="7">
    <source>
        <dbReference type="SAM" id="MobiDB-lite"/>
    </source>
</evidence>
<dbReference type="InterPro" id="IPR000326">
    <property type="entry name" value="PAP2/HPO"/>
</dbReference>
<dbReference type="Pfam" id="PF01569">
    <property type="entry name" value="PAP2"/>
    <property type="match status" value="1"/>
</dbReference>
<accession>M3DEX4</accession>
<dbReference type="InterPro" id="IPR039667">
    <property type="entry name" value="Dolichyldiphosphatase_PAP2"/>
</dbReference>
<dbReference type="EC" id="3.6.1.43" evidence="6"/>
<dbReference type="OrthoDB" id="302705at2759"/>
<evidence type="ECO:0000256" key="1">
    <source>
        <dbReference type="ARBA" id="ARBA00004141"/>
    </source>
</evidence>
<evidence type="ECO:0000256" key="3">
    <source>
        <dbReference type="ARBA" id="ARBA00022801"/>
    </source>
</evidence>
<gene>
    <name evidence="9" type="ORF">SEPMUDRAFT_147743</name>
</gene>
<dbReference type="UniPathway" id="UPA00378"/>
<feature type="transmembrane region" description="Helical" evidence="6">
    <location>
        <begin position="93"/>
        <end position="110"/>
    </location>
</feature>
<dbReference type="eggNOG" id="KOG3146">
    <property type="taxonomic scope" value="Eukaryota"/>
</dbReference>
<feature type="transmembrane region" description="Helical" evidence="6">
    <location>
        <begin position="21"/>
        <end position="45"/>
    </location>
</feature>
<dbReference type="InterPro" id="IPR036938">
    <property type="entry name" value="PAP2/HPO_sf"/>
</dbReference>
<evidence type="ECO:0000313" key="9">
    <source>
        <dbReference type="EMBL" id="EMF16069.1"/>
    </source>
</evidence>
<evidence type="ECO:0000256" key="5">
    <source>
        <dbReference type="ARBA" id="ARBA00023136"/>
    </source>
</evidence>
<dbReference type="PANTHER" id="PTHR11247">
    <property type="entry name" value="PALMITOYL-PROTEIN THIOESTERASE/DOLICHYLDIPHOSPHATASE 1"/>
    <property type="match status" value="1"/>
</dbReference>
<feature type="transmembrane region" description="Helical" evidence="6">
    <location>
        <begin position="148"/>
        <end position="167"/>
    </location>
</feature>
<name>M3DEX4_SPHMS</name>
<proteinExistence type="inferred from homology"/>
<protein>
    <recommendedName>
        <fullName evidence="6">Dolichyldiphosphatase</fullName>
        <ecNumber evidence="6">3.6.1.43</ecNumber>
    </recommendedName>
</protein>
<sequence length="255" mass="28249">MDHPTLTSLSLTHVHYNPHDIFSWISAYLALVPQALIISYVTLIWATREIEVVIMFAGQLGCEGLNWILKRYFREARPTETIGKGYGMPSSHAQYAFYFATYLSLFLLFRQTSSPNSTPHPILHSLLSLLSASAVAYSRIYLTYHTSSQVLVGCAAGAGCAVAWFCATAMARRMGVVEGVLEGEVTRWLKMRDLVVEESLEEAGWERWENRRRWENSRRGKMGKRKEEIVGGGGGGGVGGGGNGSGGGKEKKKRR</sequence>
<comment type="similarity">
    <text evidence="6">Belongs to the dolichyldiphosphatase family.</text>
</comment>
<evidence type="ECO:0000256" key="2">
    <source>
        <dbReference type="ARBA" id="ARBA00022692"/>
    </source>
</evidence>
<dbReference type="PANTHER" id="PTHR11247:SF1">
    <property type="entry name" value="DOLICHYLDIPHOSPHATASE 1"/>
    <property type="match status" value="1"/>
</dbReference>
<dbReference type="STRING" id="692275.M3DEX4"/>
<dbReference type="SMART" id="SM00014">
    <property type="entry name" value="acidPPc"/>
    <property type="match status" value="1"/>
</dbReference>
<keyword evidence="3 6" id="KW-0378">Hydrolase</keyword>
<feature type="transmembrane region" description="Helical" evidence="6">
    <location>
        <begin position="122"/>
        <end position="142"/>
    </location>
</feature>
<dbReference type="Gene3D" id="1.20.144.10">
    <property type="entry name" value="Phosphatidic acid phosphatase type 2/haloperoxidase"/>
    <property type="match status" value="1"/>
</dbReference>
<dbReference type="GO" id="GO:0008610">
    <property type="term" value="P:lipid biosynthetic process"/>
    <property type="evidence" value="ECO:0007669"/>
    <property type="project" value="TreeGrafter"/>
</dbReference>
<dbReference type="HOGENOM" id="CLU_074922_0_0_1"/>
<reference evidence="9 10" key="1">
    <citation type="journal article" date="2012" name="PLoS Pathog.">
        <title>Diverse lifestyles and strategies of plant pathogenesis encoded in the genomes of eighteen Dothideomycetes fungi.</title>
        <authorList>
            <person name="Ohm R.A."/>
            <person name="Feau N."/>
            <person name="Henrissat B."/>
            <person name="Schoch C.L."/>
            <person name="Horwitz B.A."/>
            <person name="Barry K.W."/>
            <person name="Condon B.J."/>
            <person name="Copeland A.C."/>
            <person name="Dhillon B."/>
            <person name="Glaser F."/>
            <person name="Hesse C.N."/>
            <person name="Kosti I."/>
            <person name="LaButti K."/>
            <person name="Lindquist E.A."/>
            <person name="Lucas S."/>
            <person name="Salamov A.A."/>
            <person name="Bradshaw R.E."/>
            <person name="Ciuffetti L."/>
            <person name="Hamelin R.C."/>
            <person name="Kema G.H.J."/>
            <person name="Lawrence C."/>
            <person name="Scott J.A."/>
            <person name="Spatafora J.W."/>
            <person name="Turgeon B.G."/>
            <person name="de Wit P.J.G.M."/>
            <person name="Zhong S."/>
            <person name="Goodwin S.B."/>
            <person name="Grigoriev I.V."/>
        </authorList>
    </citation>
    <scope>NUCLEOTIDE SEQUENCE [LARGE SCALE GENOMIC DNA]</scope>
    <source>
        <strain evidence="9 10">SO2202</strain>
    </source>
</reference>
<dbReference type="EMBL" id="KB456261">
    <property type="protein sequence ID" value="EMF16069.1"/>
    <property type="molecule type" value="Genomic_DNA"/>
</dbReference>
<evidence type="ECO:0000313" key="10">
    <source>
        <dbReference type="Proteomes" id="UP000016931"/>
    </source>
</evidence>
<evidence type="ECO:0000256" key="4">
    <source>
        <dbReference type="ARBA" id="ARBA00022989"/>
    </source>
</evidence>
<dbReference type="GO" id="GO:0005789">
    <property type="term" value="C:endoplasmic reticulum membrane"/>
    <property type="evidence" value="ECO:0007669"/>
    <property type="project" value="UniProtKB-SubCell"/>
</dbReference>
<keyword evidence="10" id="KW-1185">Reference proteome</keyword>
<comment type="pathway">
    <text evidence="6">Protein modification; protein glycosylation.</text>
</comment>
<dbReference type="GO" id="GO:0006487">
    <property type="term" value="P:protein N-linked glycosylation"/>
    <property type="evidence" value="ECO:0007669"/>
    <property type="project" value="UniProtKB-UniRule"/>
</dbReference>
<keyword evidence="2 6" id="KW-0812">Transmembrane</keyword>
<comment type="catalytic activity">
    <reaction evidence="6">
        <text>a di-trans,poly-cis-dolichyl diphosphate + H2O = a di-trans,poly-cis-dolichyl phosphate + phosphate + H(+)</text>
        <dbReference type="Rhea" id="RHEA:14385"/>
        <dbReference type="Rhea" id="RHEA-COMP:19498"/>
        <dbReference type="Rhea" id="RHEA-COMP:19506"/>
        <dbReference type="ChEBI" id="CHEBI:15377"/>
        <dbReference type="ChEBI" id="CHEBI:15378"/>
        <dbReference type="ChEBI" id="CHEBI:43474"/>
        <dbReference type="ChEBI" id="CHEBI:57497"/>
        <dbReference type="ChEBI" id="CHEBI:57683"/>
        <dbReference type="EC" id="3.6.1.43"/>
    </reaction>
</comment>
<feature type="compositionally biased region" description="Gly residues" evidence="7">
    <location>
        <begin position="230"/>
        <end position="247"/>
    </location>
</feature>
<dbReference type="SUPFAM" id="SSF48317">
    <property type="entry name" value="Acid phosphatase/Vanadium-dependent haloperoxidase"/>
    <property type="match status" value="1"/>
</dbReference>
<dbReference type="OMA" id="VYATLIW"/>
<dbReference type="CDD" id="cd03382">
    <property type="entry name" value="PAP2_dolichyldiphosphatase"/>
    <property type="match status" value="1"/>
</dbReference>
<dbReference type="GeneID" id="27901633"/>
<dbReference type="GO" id="GO:0047874">
    <property type="term" value="F:dolichyldiphosphatase activity"/>
    <property type="evidence" value="ECO:0007669"/>
    <property type="project" value="UniProtKB-UniRule"/>
</dbReference>
<dbReference type="RefSeq" id="XP_016764190.1">
    <property type="nucleotide sequence ID" value="XM_016904496.1"/>
</dbReference>
<dbReference type="Proteomes" id="UP000016931">
    <property type="component" value="Unassembled WGS sequence"/>
</dbReference>
<keyword evidence="6" id="KW-0256">Endoplasmic reticulum</keyword>
<evidence type="ECO:0000256" key="6">
    <source>
        <dbReference type="RuleBase" id="RU367078"/>
    </source>
</evidence>
<comment type="function">
    <text evidence="6">Required for efficient N-glycosylation. Necessary for maintaining optimal levels of dolichol-linked oligosaccharides. Hydrolyzes dolichyl pyrophosphate at a very high rate and dolichyl monophosphate at a much lower rate. Does not act on phosphatidate.</text>
</comment>
<keyword evidence="5 6" id="KW-0472">Membrane</keyword>
<comment type="subcellular location">
    <subcellularLocation>
        <location evidence="6">Endoplasmic reticulum membrane</location>
        <topology evidence="6">Multi-pass membrane protein</topology>
    </subcellularLocation>
    <subcellularLocation>
        <location evidence="1">Membrane</location>
        <topology evidence="1">Multi-pass membrane protein</topology>
    </subcellularLocation>
</comment>
<evidence type="ECO:0000259" key="8">
    <source>
        <dbReference type="SMART" id="SM00014"/>
    </source>
</evidence>
<dbReference type="AlphaFoldDB" id="M3DEX4"/>
<feature type="domain" description="Phosphatidic acid phosphatase type 2/haloperoxidase" evidence="8">
    <location>
        <begin position="52"/>
        <end position="165"/>
    </location>
</feature>
<keyword evidence="4 6" id="KW-1133">Transmembrane helix</keyword>
<feature type="region of interest" description="Disordered" evidence="7">
    <location>
        <begin position="214"/>
        <end position="255"/>
    </location>
</feature>